<gene>
    <name evidence="2" type="primary">LOC113854829</name>
</gene>
<sequence>MAMHISFRSLSVSNSNQRASPLPLGERISEEPQLLPYKPAQSAVTCIYQAKIAGCWRNVSVLWRKNLISHTLKLKVDSTRGEFTYTCKIDVKPWYFWRKKGYKSFEVDGHQMEAYWDFRSAKFAGGSPEPRSNYYVALALDEEVVLLLGDYKNKAYNRMKLRAGLVEAVQFFKRENVFAKKSFSTKARFDWKKKESDIVVESSTFELKKPEMRITIDGIVLIHVKNLQWKFRGNQTVMVNNQPVQVYWDVHDWLFSGSRSGPGLFIFKTGPVEADNEKEENGLEFCDSDDGSSGYYSPKGHAPFESCYVLYAHKLES</sequence>
<name>A0A8B8KDM6_ABRPR</name>
<dbReference type="PANTHER" id="PTHR31972">
    <property type="entry name" value="EXPRESSED PROTEIN"/>
    <property type="match status" value="1"/>
</dbReference>
<dbReference type="Proteomes" id="UP000694853">
    <property type="component" value="Unplaced"/>
</dbReference>
<accession>A0A8B8KDM6</accession>
<reference evidence="1" key="1">
    <citation type="journal article" date="2019" name="Toxins">
        <title>Detection of Abrin-Like and Prepropulchellin-Like Toxin Genes and Transcripts Using Whole Genome Sequencing and Full-Length Transcript Sequencing of Abrus precatorius.</title>
        <authorList>
            <person name="Hovde B.T."/>
            <person name="Daligault H.E."/>
            <person name="Hanschen E.R."/>
            <person name="Kunde Y.A."/>
            <person name="Johnson M.B."/>
            <person name="Starkenburg S.R."/>
            <person name="Johnson S.L."/>
        </authorList>
    </citation>
    <scope>NUCLEOTIDE SEQUENCE [LARGE SCALE GENOMIC DNA]</scope>
</reference>
<dbReference type="AlphaFoldDB" id="A0A8B8KDM6"/>
<evidence type="ECO:0000313" key="2">
    <source>
        <dbReference type="RefSeq" id="XP_027341885.1"/>
    </source>
</evidence>
<proteinExistence type="predicted"/>
<keyword evidence="1" id="KW-1185">Reference proteome</keyword>
<organism evidence="1 2">
    <name type="scientific">Abrus precatorius</name>
    <name type="common">Indian licorice</name>
    <name type="synonym">Glycine abrus</name>
    <dbReference type="NCBI Taxonomy" id="3816"/>
    <lineage>
        <taxon>Eukaryota</taxon>
        <taxon>Viridiplantae</taxon>
        <taxon>Streptophyta</taxon>
        <taxon>Embryophyta</taxon>
        <taxon>Tracheophyta</taxon>
        <taxon>Spermatophyta</taxon>
        <taxon>Magnoliopsida</taxon>
        <taxon>eudicotyledons</taxon>
        <taxon>Gunneridae</taxon>
        <taxon>Pentapetalae</taxon>
        <taxon>rosids</taxon>
        <taxon>fabids</taxon>
        <taxon>Fabales</taxon>
        <taxon>Fabaceae</taxon>
        <taxon>Papilionoideae</taxon>
        <taxon>50 kb inversion clade</taxon>
        <taxon>NPAAA clade</taxon>
        <taxon>indigoferoid/millettioid clade</taxon>
        <taxon>Abreae</taxon>
        <taxon>Abrus</taxon>
    </lineage>
</organism>
<dbReference type="KEGG" id="aprc:113854829"/>
<reference evidence="2" key="2">
    <citation type="submission" date="2025-08" db="UniProtKB">
        <authorList>
            <consortium name="RefSeq"/>
        </authorList>
    </citation>
    <scope>IDENTIFICATION</scope>
    <source>
        <tissue evidence="2">Young leaves</tissue>
    </source>
</reference>
<protein>
    <submittedName>
        <fullName evidence="2">Uncharacterized protein LOC113854829</fullName>
    </submittedName>
</protein>
<dbReference type="OrthoDB" id="731074at2759"/>
<dbReference type="Pfam" id="PF05910">
    <property type="entry name" value="DUF868"/>
    <property type="match status" value="1"/>
</dbReference>
<dbReference type="GeneID" id="113854829"/>
<dbReference type="RefSeq" id="XP_027341885.1">
    <property type="nucleotide sequence ID" value="XM_027486084.1"/>
</dbReference>
<dbReference type="InterPro" id="IPR008586">
    <property type="entry name" value="DUF868_pln"/>
</dbReference>
<dbReference type="PANTHER" id="PTHR31972:SF80">
    <property type="entry name" value="DUF868 FAMILY PROTEIN"/>
    <property type="match status" value="1"/>
</dbReference>
<evidence type="ECO:0000313" key="1">
    <source>
        <dbReference type="Proteomes" id="UP000694853"/>
    </source>
</evidence>